<dbReference type="Pfam" id="PF13527">
    <property type="entry name" value="Acetyltransf_9"/>
    <property type="match status" value="1"/>
</dbReference>
<accession>A0A7R7EPN9</accession>
<gene>
    <name evidence="2" type="ORF">bsdtb5_39920</name>
</gene>
<dbReference type="InterPro" id="IPR000182">
    <property type="entry name" value="GNAT_dom"/>
</dbReference>
<dbReference type="RefSeq" id="WP_271713723.1">
    <property type="nucleotide sequence ID" value="NZ_AP024169.1"/>
</dbReference>
<name>A0A7R7EPN9_9FIRM</name>
<organism evidence="2 3">
    <name type="scientific">Anaeromicropila herbilytica</name>
    <dbReference type="NCBI Taxonomy" id="2785025"/>
    <lineage>
        <taxon>Bacteria</taxon>
        <taxon>Bacillati</taxon>
        <taxon>Bacillota</taxon>
        <taxon>Clostridia</taxon>
        <taxon>Lachnospirales</taxon>
        <taxon>Lachnospiraceae</taxon>
        <taxon>Anaeromicropila</taxon>
    </lineage>
</organism>
<feature type="domain" description="N-acetyltransferase" evidence="1">
    <location>
        <begin position="6"/>
        <end position="160"/>
    </location>
</feature>
<dbReference type="SUPFAM" id="SSF55729">
    <property type="entry name" value="Acyl-CoA N-acyltransferases (Nat)"/>
    <property type="match status" value="1"/>
</dbReference>
<sequence>MNEKYRMIKAYQKNDAIRKSFNMLTLSTWGWDFEDWYQNGYWSNNYIAYSIVDGERVVANVSISPMKFINKEKVMNFIQLGTVMTDNSYRQQGLIRELIKEIELDYKDKVDGYFLFANDSVLEFYPKFGYRKAIQYEYFKEINNEIINETEVQVMARSIPMQGKEQWLAFEDAIKASCIQNDLWLENNLELVMFYVTKFMCNNVYKVDSQDAYIIAEVNDGVLYIHQIFSPIEVDMEEIIAAFGKDIKKVILGFTPLSKEGFEIEEIKTEDTTWFIKGELLETLEKEHVRIPTLSHT</sequence>
<dbReference type="EMBL" id="AP024169">
    <property type="protein sequence ID" value="BCN32697.1"/>
    <property type="molecule type" value="Genomic_DNA"/>
</dbReference>
<dbReference type="Proteomes" id="UP000595897">
    <property type="component" value="Chromosome"/>
</dbReference>
<dbReference type="Gene3D" id="3.40.630.30">
    <property type="match status" value="1"/>
</dbReference>
<keyword evidence="3" id="KW-1185">Reference proteome</keyword>
<dbReference type="AlphaFoldDB" id="A0A7R7EPN9"/>
<reference evidence="2 3" key="1">
    <citation type="submission" date="2020-11" db="EMBL/GenBank/DDBJ databases">
        <title>Draft genome sequencing of a Lachnospiraceae strain isolated from anoxic soil subjected to BSD treatment.</title>
        <authorList>
            <person name="Uek A."/>
            <person name="Tonouchi A."/>
        </authorList>
    </citation>
    <scope>NUCLEOTIDE SEQUENCE [LARGE SCALE GENOMIC DNA]</scope>
    <source>
        <strain evidence="2 3">TB5</strain>
    </source>
</reference>
<evidence type="ECO:0000313" key="3">
    <source>
        <dbReference type="Proteomes" id="UP000595897"/>
    </source>
</evidence>
<evidence type="ECO:0000259" key="1">
    <source>
        <dbReference type="PROSITE" id="PS51186"/>
    </source>
</evidence>
<keyword evidence="2" id="KW-0808">Transferase</keyword>
<dbReference type="PROSITE" id="PS51186">
    <property type="entry name" value="GNAT"/>
    <property type="match status" value="1"/>
</dbReference>
<evidence type="ECO:0000313" key="2">
    <source>
        <dbReference type="EMBL" id="BCN32697.1"/>
    </source>
</evidence>
<protein>
    <submittedName>
        <fullName evidence="2">Acetyltransferase</fullName>
    </submittedName>
</protein>
<proteinExistence type="predicted"/>
<dbReference type="InterPro" id="IPR016181">
    <property type="entry name" value="Acyl_CoA_acyltransferase"/>
</dbReference>
<dbReference type="GO" id="GO:0016747">
    <property type="term" value="F:acyltransferase activity, transferring groups other than amino-acyl groups"/>
    <property type="evidence" value="ECO:0007669"/>
    <property type="project" value="InterPro"/>
</dbReference>
<dbReference type="KEGG" id="ahb:bsdtb5_39920"/>